<evidence type="ECO:0000259" key="7">
    <source>
        <dbReference type="PROSITE" id="PS00624"/>
    </source>
</evidence>
<evidence type="ECO:0000256" key="4">
    <source>
        <dbReference type="ARBA" id="ARBA00022827"/>
    </source>
</evidence>
<dbReference type="GO" id="GO:0016614">
    <property type="term" value="F:oxidoreductase activity, acting on CH-OH group of donors"/>
    <property type="evidence" value="ECO:0007669"/>
    <property type="project" value="InterPro"/>
</dbReference>
<reference evidence="8 9" key="1">
    <citation type="submission" date="2018-02" db="EMBL/GenBank/DDBJ databases">
        <title>Genome sequence of the basidiomycete white-rot fungus Phlebia centrifuga.</title>
        <authorList>
            <person name="Granchi Z."/>
            <person name="Peng M."/>
            <person name="de Vries R.P."/>
            <person name="Hilden K."/>
            <person name="Makela M.R."/>
            <person name="Grigoriev I."/>
            <person name="Riley R."/>
        </authorList>
    </citation>
    <scope>NUCLEOTIDE SEQUENCE [LARGE SCALE GENOMIC DNA]</scope>
    <source>
        <strain evidence="8 9">FBCC195</strain>
    </source>
</reference>
<dbReference type="AlphaFoldDB" id="A0A2R6NH51"/>
<dbReference type="InterPro" id="IPR000172">
    <property type="entry name" value="GMC_OxRdtase_N"/>
</dbReference>
<feature type="binding site" evidence="6">
    <location>
        <position position="385"/>
    </location>
    <ligand>
        <name>substrate</name>
    </ligand>
</feature>
<dbReference type="PIRSF" id="PIRSF000137">
    <property type="entry name" value="Alcohol_oxidase"/>
    <property type="match status" value="1"/>
</dbReference>
<dbReference type="Gene3D" id="3.50.50.60">
    <property type="entry name" value="FAD/NAD(P)-binding domain"/>
    <property type="match status" value="1"/>
</dbReference>
<dbReference type="PANTHER" id="PTHR11552">
    <property type="entry name" value="GLUCOSE-METHANOL-CHOLINE GMC OXIDOREDUCTASE"/>
    <property type="match status" value="1"/>
</dbReference>
<sequence>MGNGHSSSIHSDPQLFATPAGVDRGDFKNKNAIREYDYIVVGGGAAGCVLASRLSEDRGVTVLLIEAGKSHEGDFITSIPFAFTKTFNTRVDWCFLSTPQSALHDRKIDLMRGKILGGTTAINASIYHHCAPQDFNQWASLGYTGWGYSDMQTYFRKAEKYTPHPSYPGINAEERGKDGLWSTGHSREALAPICNAAFQACKTLGIPETHDANTPRGTSGVTDFIAMIDENGRRVTTATSYLTKDVLARPNLTIGTNTQVNKILFEQKDGEEPRAIGIEVSTGPSAPRYHAWAKHEVILSAGAFGSPKLLLLSGIGPASELQALDIPIVKDVPAVGKYLSDHVGSGGLNFRAKTGTWDYLRKPFPGIHALFNWYFFGTGPLSTLCVPSAAFVRSDDPKLPFDSKSSGELAIKDLTSGPGVPDIELLWAPATTVGCGINDPPSGSVGITMLAINLRPESTGSVTLKSNNPWEDPVVDPNYLVSESDLNVVLRAVRLAQRVARTGPLASMLDLRPQEAGRHQDNIYWVGDVDPDQVTDEELKDFIRDNALPEYHPISSARMGLDPATSVVDVELRVHGIKGLRVVDGSVFPTQVTGHPCAVIVAIAEKAADLIKGNHST</sequence>
<dbReference type="PANTHER" id="PTHR11552:SF147">
    <property type="entry name" value="CHOLINE DEHYDROGENASE, MITOCHONDRIAL"/>
    <property type="match status" value="1"/>
</dbReference>
<evidence type="ECO:0000256" key="3">
    <source>
        <dbReference type="ARBA" id="ARBA00022630"/>
    </source>
</evidence>
<dbReference type="PROSITE" id="PS00624">
    <property type="entry name" value="GMC_OXRED_2"/>
    <property type="match status" value="1"/>
</dbReference>
<dbReference type="SUPFAM" id="SSF54373">
    <property type="entry name" value="FAD-linked reductases, C-terminal domain"/>
    <property type="match status" value="1"/>
</dbReference>
<feature type="binding site" evidence="6">
    <location>
        <position position="260"/>
    </location>
    <ligand>
        <name>FAD</name>
        <dbReference type="ChEBI" id="CHEBI:57692"/>
    </ligand>
</feature>
<dbReference type="Gene3D" id="3.30.560.10">
    <property type="entry name" value="Glucose Oxidase, domain 3"/>
    <property type="match status" value="1"/>
</dbReference>
<accession>A0A2R6NH51</accession>
<dbReference type="OrthoDB" id="269227at2759"/>
<comment type="cofactor">
    <cofactor evidence="1 6">
        <name>FAD</name>
        <dbReference type="ChEBI" id="CHEBI:57692"/>
    </cofactor>
</comment>
<dbReference type="Pfam" id="PF00732">
    <property type="entry name" value="GMC_oxred_N"/>
    <property type="match status" value="1"/>
</dbReference>
<feature type="binding site" evidence="6">
    <location>
        <position position="585"/>
    </location>
    <ligand>
        <name>FAD</name>
        <dbReference type="ChEBI" id="CHEBI:57692"/>
    </ligand>
</feature>
<evidence type="ECO:0000313" key="9">
    <source>
        <dbReference type="Proteomes" id="UP000186601"/>
    </source>
</evidence>
<dbReference type="InterPro" id="IPR036188">
    <property type="entry name" value="FAD/NAD-bd_sf"/>
</dbReference>
<dbReference type="InterPro" id="IPR012132">
    <property type="entry name" value="GMC_OxRdtase"/>
</dbReference>
<dbReference type="EMBL" id="MLYV02001259">
    <property type="protein sequence ID" value="PSR71653.1"/>
    <property type="molecule type" value="Genomic_DNA"/>
</dbReference>
<dbReference type="Proteomes" id="UP000186601">
    <property type="component" value="Unassembled WGS sequence"/>
</dbReference>
<evidence type="ECO:0000256" key="1">
    <source>
        <dbReference type="ARBA" id="ARBA00001974"/>
    </source>
</evidence>
<name>A0A2R6NH51_9APHY</name>
<evidence type="ECO:0000256" key="5">
    <source>
        <dbReference type="PIRSR" id="PIRSR000137-1"/>
    </source>
</evidence>
<gene>
    <name evidence="8" type="ORF">PHLCEN_2v12506</name>
</gene>
<evidence type="ECO:0000256" key="2">
    <source>
        <dbReference type="ARBA" id="ARBA00010790"/>
    </source>
</evidence>
<keyword evidence="3" id="KW-0285">Flavoprotein</keyword>
<organism evidence="8 9">
    <name type="scientific">Hermanssonia centrifuga</name>
    <dbReference type="NCBI Taxonomy" id="98765"/>
    <lineage>
        <taxon>Eukaryota</taxon>
        <taxon>Fungi</taxon>
        <taxon>Dikarya</taxon>
        <taxon>Basidiomycota</taxon>
        <taxon>Agaricomycotina</taxon>
        <taxon>Agaricomycetes</taxon>
        <taxon>Polyporales</taxon>
        <taxon>Meruliaceae</taxon>
        <taxon>Hermanssonia</taxon>
    </lineage>
</organism>
<feature type="binding site" evidence="6">
    <location>
        <position position="119"/>
    </location>
    <ligand>
        <name>FAD</name>
        <dbReference type="ChEBI" id="CHEBI:57692"/>
    </ligand>
</feature>
<feature type="active site" description="Proton donor" evidence="5">
    <location>
        <position position="552"/>
    </location>
</feature>
<keyword evidence="9" id="KW-1185">Reference proteome</keyword>
<dbReference type="Pfam" id="PF05199">
    <property type="entry name" value="GMC_oxred_C"/>
    <property type="match status" value="1"/>
</dbReference>
<feature type="domain" description="Glucose-methanol-choline oxidoreductase N-terminal" evidence="7">
    <location>
        <begin position="302"/>
        <end position="316"/>
    </location>
</feature>
<feature type="active site" description="Proton acceptor" evidence="5">
    <location>
        <position position="595"/>
    </location>
</feature>
<keyword evidence="4 6" id="KW-0274">FAD</keyword>
<dbReference type="InterPro" id="IPR007867">
    <property type="entry name" value="GMC_OxRtase_C"/>
</dbReference>
<proteinExistence type="inferred from homology"/>
<evidence type="ECO:0000256" key="6">
    <source>
        <dbReference type="PIRSR" id="PIRSR000137-2"/>
    </source>
</evidence>
<protein>
    <recommendedName>
        <fullName evidence="7">Glucose-methanol-choline oxidoreductase N-terminal domain-containing protein</fullName>
    </recommendedName>
</protein>
<comment type="similarity">
    <text evidence="2">Belongs to the GMC oxidoreductase family.</text>
</comment>
<dbReference type="GO" id="GO:0050660">
    <property type="term" value="F:flavin adenine dinucleotide binding"/>
    <property type="evidence" value="ECO:0007669"/>
    <property type="project" value="InterPro"/>
</dbReference>
<dbReference type="STRING" id="98765.A0A2R6NH51"/>
<comment type="caution">
    <text evidence="8">The sequence shown here is derived from an EMBL/GenBank/DDBJ whole genome shotgun (WGS) entry which is preliminary data.</text>
</comment>
<evidence type="ECO:0000313" key="8">
    <source>
        <dbReference type="EMBL" id="PSR71653.1"/>
    </source>
</evidence>
<dbReference type="SUPFAM" id="SSF51905">
    <property type="entry name" value="FAD/NAD(P)-binding domain"/>
    <property type="match status" value="1"/>
</dbReference>